<dbReference type="AlphaFoldDB" id="A0A1H1D2T8"/>
<protein>
    <submittedName>
        <fullName evidence="2">Short-chain dehydrogenase</fullName>
    </submittedName>
</protein>
<keyword evidence="1" id="KW-0560">Oxidoreductase</keyword>
<dbReference type="PRINTS" id="PR00081">
    <property type="entry name" value="GDHRDH"/>
</dbReference>
<accession>A0A1H1D2T8</accession>
<evidence type="ECO:0000256" key="1">
    <source>
        <dbReference type="ARBA" id="ARBA00023002"/>
    </source>
</evidence>
<keyword evidence="3" id="KW-1185">Reference proteome</keyword>
<evidence type="ECO:0000313" key="3">
    <source>
        <dbReference type="Proteomes" id="UP000217103"/>
    </source>
</evidence>
<dbReference type="STRING" id="35622.SAMN04489764_1795"/>
<dbReference type="Pfam" id="PF00106">
    <property type="entry name" value="adh_short"/>
    <property type="match status" value="1"/>
</dbReference>
<dbReference type="InterPro" id="IPR002347">
    <property type="entry name" value="SDR_fam"/>
</dbReference>
<name>A0A1H1D2T8_9ACTN</name>
<dbReference type="PANTHER" id="PTHR43157">
    <property type="entry name" value="PHOSPHATIDYLINOSITOL-GLYCAN BIOSYNTHESIS CLASS F PROTEIN-RELATED"/>
    <property type="match status" value="1"/>
</dbReference>
<proteinExistence type="predicted"/>
<dbReference type="SUPFAM" id="SSF51735">
    <property type="entry name" value="NAD(P)-binding Rossmann-fold domains"/>
    <property type="match status" value="1"/>
</dbReference>
<gene>
    <name evidence="2" type="ORF">SAMN04489764_1795</name>
</gene>
<dbReference type="InterPro" id="IPR036291">
    <property type="entry name" value="NAD(P)-bd_dom_sf"/>
</dbReference>
<dbReference type="Proteomes" id="UP000217103">
    <property type="component" value="Unassembled WGS sequence"/>
</dbReference>
<reference evidence="2 3" key="1">
    <citation type="submission" date="2016-10" db="EMBL/GenBank/DDBJ databases">
        <authorList>
            <person name="de Groot N.N."/>
        </authorList>
    </citation>
    <scope>NUCLEOTIDE SEQUENCE [LARGE SCALE GENOMIC DNA]</scope>
    <source>
        <strain evidence="2 3">DSM 43794</strain>
    </source>
</reference>
<dbReference type="OrthoDB" id="3237043at2"/>
<dbReference type="GO" id="GO:0016491">
    <property type="term" value="F:oxidoreductase activity"/>
    <property type="evidence" value="ECO:0007669"/>
    <property type="project" value="UniProtKB-KW"/>
</dbReference>
<dbReference type="PANTHER" id="PTHR43157:SF31">
    <property type="entry name" value="PHOSPHATIDYLINOSITOL-GLYCAN BIOSYNTHESIS CLASS F PROTEIN"/>
    <property type="match status" value="1"/>
</dbReference>
<dbReference type="Gene3D" id="3.40.50.720">
    <property type="entry name" value="NAD(P)-binding Rossmann-like Domain"/>
    <property type="match status" value="1"/>
</dbReference>
<dbReference type="RefSeq" id="WP_093258604.1">
    <property type="nucleotide sequence ID" value="NZ_FNKK01000002.1"/>
</dbReference>
<evidence type="ECO:0000313" key="2">
    <source>
        <dbReference type="EMBL" id="SDQ70851.1"/>
    </source>
</evidence>
<sequence>MICIVTGVGAGIGGVVAESLARQGHQVVLVGRTPEKVAAVAERATVVNRKPLALTCDYTDLDQVRKLADTISGRFDHIDVLINNAGVMTTRRTLTRNGHEVMFQVNHLAPFLLTTLLLDRLRDGRVVTTGSRAAKTGRLDLTDLDRQRRRWSGWLQYGDTKQANALFTVELARRGIAATCVHPGVIKTGFASGTFLMKLVHHMPGMGRDVAEGAAPILALATGPAGLAHPGRYFARDKLERVPRTMRDPELARRLWEVSETLVRPWTGGRTGEDGPRAAR</sequence>
<dbReference type="EMBL" id="FNKK01000002">
    <property type="protein sequence ID" value="SDQ70851.1"/>
    <property type="molecule type" value="Genomic_DNA"/>
</dbReference>
<organism evidence="2 3">
    <name type="scientific">Thermostaphylospora chromogena</name>
    <dbReference type="NCBI Taxonomy" id="35622"/>
    <lineage>
        <taxon>Bacteria</taxon>
        <taxon>Bacillati</taxon>
        <taxon>Actinomycetota</taxon>
        <taxon>Actinomycetes</taxon>
        <taxon>Streptosporangiales</taxon>
        <taxon>Thermomonosporaceae</taxon>
        <taxon>Thermostaphylospora</taxon>
    </lineage>
</organism>